<keyword evidence="14" id="KW-1185">Reference proteome</keyword>
<comment type="caution">
    <text evidence="13">The sequence shown here is derived from an EMBL/GenBank/DDBJ whole genome shotgun (WGS) entry which is preliminary data.</text>
</comment>
<dbReference type="Gene3D" id="3.10.520.10">
    <property type="entry name" value="ApbE-like domains"/>
    <property type="match status" value="1"/>
</dbReference>
<evidence type="ECO:0000256" key="9">
    <source>
        <dbReference type="ARBA" id="ARBA00048540"/>
    </source>
</evidence>
<feature type="binding site" evidence="11">
    <location>
        <position position="330"/>
    </location>
    <ligand>
        <name>Mg(2+)</name>
        <dbReference type="ChEBI" id="CHEBI:18420"/>
    </ligand>
</feature>
<sequence length="386" mass="42277">MMSGDAAVNDVWRESEGTMNEIFNQTRQTRRKRRWPAMMLCVVLGMTLCGCSLGTASEEPKTRQVIAMTTIMNLRVYGKKSDRALNDGEKEIHRIDARLSVGNSDSEVSKLNAAGGGVVSGDVATLMQKALDIYRSTDGAFDISIYPIMKLWGFTEVYDESDPKTSTKVKHIPSSSAIAQTLTKVDASKIRYDAKTKTLDLPADMQIDFGGIAKGYTSQRLIDIMKKDGVTAAMVELGGNVQVYGQKPDGSPWRVGIANPKNREKMVGTLNLTKSCAVITSGSYERYITDSTGRKYHHIIDPNTGYPAESGLASVTIVCKDGTTADALSTALFVMGKDKAIAYWRAHHQMFDAILVDQNQRVYVTAGAIKAFQKNAGFSVREIKVK</sequence>
<evidence type="ECO:0000256" key="1">
    <source>
        <dbReference type="ARBA" id="ARBA00011955"/>
    </source>
</evidence>
<organism evidence="13 14">
    <name type="scientific">Pseudoramibacter alactolyticus ATCC 23263</name>
    <dbReference type="NCBI Taxonomy" id="887929"/>
    <lineage>
        <taxon>Bacteria</taxon>
        <taxon>Bacillati</taxon>
        <taxon>Bacillota</taxon>
        <taxon>Clostridia</taxon>
        <taxon>Eubacteriales</taxon>
        <taxon>Eubacteriaceae</taxon>
        <taxon>Pseudoramibacter</taxon>
    </lineage>
</organism>
<feature type="transmembrane region" description="Helical" evidence="12">
    <location>
        <begin position="37"/>
        <end position="56"/>
    </location>
</feature>
<dbReference type="GO" id="GO:0046872">
    <property type="term" value="F:metal ion binding"/>
    <property type="evidence" value="ECO:0007669"/>
    <property type="project" value="UniProtKB-UniRule"/>
</dbReference>
<keyword evidence="12" id="KW-0472">Membrane</keyword>
<keyword evidence="12" id="KW-0812">Transmembrane</keyword>
<keyword evidence="4 10" id="KW-0808">Transferase</keyword>
<dbReference type="EC" id="2.7.1.180" evidence="1 10"/>
<dbReference type="PANTHER" id="PTHR30040">
    <property type="entry name" value="THIAMINE BIOSYNTHESIS LIPOPROTEIN APBE"/>
    <property type="match status" value="1"/>
</dbReference>
<dbReference type="EMBL" id="AEQN01000022">
    <property type="protein sequence ID" value="EFV01323.1"/>
    <property type="molecule type" value="Genomic_DNA"/>
</dbReference>
<evidence type="ECO:0000313" key="13">
    <source>
        <dbReference type="EMBL" id="EFV01323.1"/>
    </source>
</evidence>
<evidence type="ECO:0000256" key="2">
    <source>
        <dbReference type="ARBA" id="ARBA00016337"/>
    </source>
</evidence>
<keyword evidence="3 10" id="KW-0285">Flavoprotein</keyword>
<comment type="catalytic activity">
    <reaction evidence="9 10">
        <text>L-threonyl-[protein] + FAD = FMN-L-threonyl-[protein] + AMP + H(+)</text>
        <dbReference type="Rhea" id="RHEA:36847"/>
        <dbReference type="Rhea" id="RHEA-COMP:11060"/>
        <dbReference type="Rhea" id="RHEA-COMP:11061"/>
        <dbReference type="ChEBI" id="CHEBI:15378"/>
        <dbReference type="ChEBI" id="CHEBI:30013"/>
        <dbReference type="ChEBI" id="CHEBI:57692"/>
        <dbReference type="ChEBI" id="CHEBI:74257"/>
        <dbReference type="ChEBI" id="CHEBI:456215"/>
        <dbReference type="EC" id="2.7.1.180"/>
    </reaction>
</comment>
<comment type="similarity">
    <text evidence="10">Belongs to the ApbE family.</text>
</comment>
<dbReference type="STRING" id="887929.HMP0721_1704"/>
<dbReference type="SUPFAM" id="SSF143631">
    <property type="entry name" value="ApbE-like"/>
    <property type="match status" value="1"/>
</dbReference>
<keyword evidence="7 10" id="KW-0460">Magnesium</keyword>
<dbReference type="Proteomes" id="UP000004754">
    <property type="component" value="Unassembled WGS sequence"/>
</dbReference>
<proteinExistence type="inferred from homology"/>
<evidence type="ECO:0000256" key="8">
    <source>
        <dbReference type="ARBA" id="ARBA00031306"/>
    </source>
</evidence>
<gene>
    <name evidence="13" type="ORF">HMP0721_1704</name>
</gene>
<feature type="binding site" evidence="11">
    <location>
        <position position="326"/>
    </location>
    <ligand>
        <name>Mg(2+)</name>
        <dbReference type="ChEBI" id="CHEBI:18420"/>
    </ligand>
</feature>
<evidence type="ECO:0000256" key="10">
    <source>
        <dbReference type="PIRNR" id="PIRNR006268"/>
    </source>
</evidence>
<evidence type="ECO:0000256" key="7">
    <source>
        <dbReference type="ARBA" id="ARBA00022842"/>
    </source>
</evidence>
<name>E6MHZ9_9FIRM</name>
<keyword evidence="12" id="KW-1133">Transmembrane helix</keyword>
<evidence type="ECO:0000256" key="3">
    <source>
        <dbReference type="ARBA" id="ARBA00022630"/>
    </source>
</evidence>
<dbReference type="HOGENOM" id="CLU_044403_1_3_9"/>
<evidence type="ECO:0000256" key="11">
    <source>
        <dbReference type="PIRSR" id="PIRSR006268-2"/>
    </source>
</evidence>
<evidence type="ECO:0000256" key="6">
    <source>
        <dbReference type="ARBA" id="ARBA00022827"/>
    </source>
</evidence>
<accession>E6MHZ9</accession>
<keyword evidence="5 10" id="KW-0479">Metal-binding</keyword>
<evidence type="ECO:0000256" key="4">
    <source>
        <dbReference type="ARBA" id="ARBA00022679"/>
    </source>
</evidence>
<dbReference type="AlphaFoldDB" id="E6MHZ9"/>
<evidence type="ECO:0000256" key="12">
    <source>
        <dbReference type="SAM" id="Phobius"/>
    </source>
</evidence>
<evidence type="ECO:0000313" key="14">
    <source>
        <dbReference type="Proteomes" id="UP000004754"/>
    </source>
</evidence>
<dbReference type="InterPro" id="IPR003374">
    <property type="entry name" value="ApbE-like_sf"/>
</dbReference>
<keyword evidence="6 10" id="KW-0274">FAD</keyword>
<dbReference type="GO" id="GO:0016740">
    <property type="term" value="F:transferase activity"/>
    <property type="evidence" value="ECO:0007669"/>
    <property type="project" value="UniProtKB-UniRule"/>
</dbReference>
<feature type="binding site" evidence="11">
    <location>
        <position position="211"/>
    </location>
    <ligand>
        <name>Mg(2+)</name>
        <dbReference type="ChEBI" id="CHEBI:18420"/>
    </ligand>
</feature>
<protein>
    <recommendedName>
        <fullName evidence="2 10">FAD:protein FMN transferase</fullName>
        <ecNumber evidence="1 10">2.7.1.180</ecNumber>
    </recommendedName>
    <alternativeName>
        <fullName evidence="8 10">Flavin transferase</fullName>
    </alternativeName>
</protein>
<dbReference type="InterPro" id="IPR024932">
    <property type="entry name" value="ApbE"/>
</dbReference>
<reference evidence="13 14" key="1">
    <citation type="submission" date="2010-12" db="EMBL/GenBank/DDBJ databases">
        <authorList>
            <person name="Muzny D."/>
            <person name="Qin X."/>
            <person name="Deng J."/>
            <person name="Jiang H."/>
            <person name="Liu Y."/>
            <person name="Qu J."/>
            <person name="Song X.-Z."/>
            <person name="Zhang L."/>
            <person name="Thornton R."/>
            <person name="Coyle M."/>
            <person name="Francisco L."/>
            <person name="Jackson L."/>
            <person name="Javaid M."/>
            <person name="Korchina V."/>
            <person name="Kovar C."/>
            <person name="Mata R."/>
            <person name="Mathew T."/>
            <person name="Ngo R."/>
            <person name="Nguyen L."/>
            <person name="Nguyen N."/>
            <person name="Okwuonu G."/>
            <person name="Ongeri F."/>
            <person name="Pham C."/>
            <person name="Simmons D."/>
            <person name="Wilczek-Boney K."/>
            <person name="Hale W."/>
            <person name="Jakkamsetti A."/>
            <person name="Pham P."/>
            <person name="Ruth R."/>
            <person name="San Lucas F."/>
            <person name="Warren J."/>
            <person name="Zhang J."/>
            <person name="Zhao Z."/>
            <person name="Zhou C."/>
            <person name="Zhu D."/>
            <person name="Lee S."/>
            <person name="Bess C."/>
            <person name="Blankenburg K."/>
            <person name="Forbes L."/>
            <person name="Fu Q."/>
            <person name="Gubbala S."/>
            <person name="Hirani K."/>
            <person name="Jayaseelan J.C."/>
            <person name="Lara F."/>
            <person name="Munidasa M."/>
            <person name="Palculict T."/>
            <person name="Patil S."/>
            <person name="Pu L.-L."/>
            <person name="Saada N."/>
            <person name="Tang L."/>
            <person name="Weissenberger G."/>
            <person name="Zhu Y."/>
            <person name="Hemphill L."/>
            <person name="Shang Y."/>
            <person name="Youmans B."/>
            <person name="Ayvaz T."/>
            <person name="Ross M."/>
            <person name="Santibanez J."/>
            <person name="Aqrawi P."/>
            <person name="Gross S."/>
            <person name="Joshi V."/>
            <person name="Fowler G."/>
            <person name="Nazareth L."/>
            <person name="Reid J."/>
            <person name="Worley K."/>
            <person name="Petrosino J."/>
            <person name="Highlander S."/>
            <person name="Gibbs R."/>
        </authorList>
    </citation>
    <scope>NUCLEOTIDE SEQUENCE [LARGE SCALE GENOMIC DNA]</scope>
    <source>
        <strain evidence="13 14">ATCC 23263</strain>
    </source>
</reference>
<dbReference type="eggNOG" id="COG1477">
    <property type="taxonomic scope" value="Bacteria"/>
</dbReference>
<dbReference type="PANTHER" id="PTHR30040:SF2">
    <property type="entry name" value="FAD:PROTEIN FMN TRANSFERASE"/>
    <property type="match status" value="1"/>
</dbReference>
<evidence type="ECO:0000256" key="5">
    <source>
        <dbReference type="ARBA" id="ARBA00022723"/>
    </source>
</evidence>
<dbReference type="PIRSF" id="PIRSF006268">
    <property type="entry name" value="ApbE"/>
    <property type="match status" value="1"/>
</dbReference>
<dbReference type="Pfam" id="PF02424">
    <property type="entry name" value="ApbE"/>
    <property type="match status" value="1"/>
</dbReference>
<comment type="cofactor">
    <cofactor evidence="11">
        <name>Mg(2+)</name>
        <dbReference type="ChEBI" id="CHEBI:18420"/>
    </cofactor>
    <cofactor evidence="11">
        <name>Mn(2+)</name>
        <dbReference type="ChEBI" id="CHEBI:29035"/>
    </cofactor>
    <text evidence="11">Magnesium. Can also use manganese.</text>
</comment>